<evidence type="ECO:0000313" key="3">
    <source>
        <dbReference type="Proteomes" id="UP000176185"/>
    </source>
</evidence>
<gene>
    <name evidence="2" type="ORF">A2943_02935</name>
</gene>
<evidence type="ECO:0000256" key="1">
    <source>
        <dbReference type="SAM" id="Phobius"/>
    </source>
</evidence>
<reference evidence="2 3" key="1">
    <citation type="journal article" date="2016" name="Nat. Commun.">
        <title>Thousands of microbial genomes shed light on interconnected biogeochemical processes in an aquifer system.</title>
        <authorList>
            <person name="Anantharaman K."/>
            <person name="Brown C.T."/>
            <person name="Hug L.A."/>
            <person name="Sharon I."/>
            <person name="Castelle C.J."/>
            <person name="Probst A.J."/>
            <person name="Thomas B.C."/>
            <person name="Singh A."/>
            <person name="Wilkins M.J."/>
            <person name="Karaoz U."/>
            <person name="Brodie E.L."/>
            <person name="Williams K.H."/>
            <person name="Hubbard S.S."/>
            <person name="Banfield J.F."/>
        </authorList>
    </citation>
    <scope>NUCLEOTIDE SEQUENCE [LARGE SCALE GENOMIC DNA]</scope>
</reference>
<comment type="caution">
    <text evidence="2">The sequence shown here is derived from an EMBL/GenBank/DDBJ whole genome shotgun (WGS) entry which is preliminary data.</text>
</comment>
<keyword evidence="1" id="KW-0472">Membrane</keyword>
<evidence type="ECO:0008006" key="4">
    <source>
        <dbReference type="Google" id="ProtNLM"/>
    </source>
</evidence>
<keyword evidence="1" id="KW-1133">Transmembrane helix</keyword>
<keyword evidence="1" id="KW-0812">Transmembrane</keyword>
<protein>
    <recommendedName>
        <fullName evidence="4">Transglycosylase SLT domain-containing protein</fullName>
    </recommendedName>
</protein>
<name>A0A1F4XGU0_9BACT</name>
<sequence length="387" mass="42137">MQFRAGLLFFALAPLMMLVLPLIADAQSAGGLVSCTSYATCNLCAFGQLIQNIINYAIVLSVPLVAVLVGYAGFLYFTSGANPGNVIKAKGIFATAFIGFLIAISGWLVVNTILHALMGGSGYFKNDSWFTITCEGTRVLDLGVEAFLSRAPTPQQISSFDESGFMGPYGGGPIASCGEGYSLVDDKCYDAFGDVKDPEYTYSSPKQNTQGICSQGYELQQNETEYWCQNPNDPNDWQEANYYLTGSDYFSPYSALGDCSADTLSSAWGDQSYAFSCIASRESSCNASLGSRVDRTSDGYSFSYGLYQVNMSVRSIQCSNFNEGQPVNCANAFQGKNYNARVVNVELYNTCRTMLQNVQCNTEMAQRIYEKEGYGAWRNTATQCGLI</sequence>
<dbReference type="EMBL" id="MEWX01000014">
    <property type="protein sequence ID" value="OGC80804.1"/>
    <property type="molecule type" value="Genomic_DNA"/>
</dbReference>
<dbReference type="AlphaFoldDB" id="A0A1F4XGU0"/>
<dbReference type="Proteomes" id="UP000176185">
    <property type="component" value="Unassembled WGS sequence"/>
</dbReference>
<organism evidence="2 3">
    <name type="scientific">Candidatus Adlerbacteria bacterium RIFCSPLOWO2_01_FULL_51_16</name>
    <dbReference type="NCBI Taxonomy" id="1797243"/>
    <lineage>
        <taxon>Bacteria</taxon>
        <taxon>Candidatus Adleribacteriota</taxon>
    </lineage>
</organism>
<dbReference type="STRING" id="1797243.A2943_02935"/>
<evidence type="ECO:0000313" key="2">
    <source>
        <dbReference type="EMBL" id="OGC80804.1"/>
    </source>
</evidence>
<proteinExistence type="predicted"/>
<feature type="transmembrane region" description="Helical" evidence="1">
    <location>
        <begin position="53"/>
        <end position="77"/>
    </location>
</feature>
<accession>A0A1F4XGU0</accession>
<feature type="transmembrane region" description="Helical" evidence="1">
    <location>
        <begin position="89"/>
        <end position="110"/>
    </location>
</feature>